<feature type="compositionally biased region" description="Polar residues" evidence="3">
    <location>
        <begin position="210"/>
        <end position="245"/>
    </location>
</feature>
<dbReference type="GO" id="GO:0005840">
    <property type="term" value="C:ribosome"/>
    <property type="evidence" value="ECO:0007669"/>
    <property type="project" value="UniProtKB-KW"/>
</dbReference>
<proteinExistence type="predicted"/>
<keyword evidence="1" id="KW-0689">Ribosomal protein</keyword>
<sequence>MAKAFGKKDKWKLKKKYKIILPENFGSKEMGLVISSDPGNLINRKIKYSLRDITQDKQKQHVNVTFKIYEVKGDRALTVFDTLNVDRKYLMSRIVPGHTVIDQPYIVKLKDADMKLAVNVLTAYKIHTSQKGDMIKRIPVVLDHYKNEGMYNFLELVISGRTNIEIFKNLKIIAPVRRIEIRNMEVMKLIPITKIITSETSATETTSTTPVQENLPSETPQPSDNQQSAEQSTRTPSEQQPTGTA</sequence>
<dbReference type="Pfam" id="PF01015">
    <property type="entry name" value="Ribosomal_S3Ae"/>
    <property type="match status" value="1"/>
</dbReference>
<dbReference type="InterPro" id="IPR001593">
    <property type="entry name" value="Ribosomal_eS1"/>
</dbReference>
<reference evidence="4" key="1">
    <citation type="submission" date="2014-09" db="EMBL/GenBank/DDBJ databases">
        <authorList>
            <person name="Probst J Alexander"/>
        </authorList>
    </citation>
    <scope>NUCLEOTIDE SEQUENCE</scope>
</reference>
<dbReference type="AlphaFoldDB" id="A0A098EAV4"/>
<evidence type="ECO:0000256" key="2">
    <source>
        <dbReference type="ARBA" id="ARBA00023274"/>
    </source>
</evidence>
<keyword evidence="2" id="KW-0687">Ribonucleoprotein</keyword>
<feature type="region of interest" description="Disordered" evidence="3">
    <location>
        <begin position="200"/>
        <end position="245"/>
    </location>
</feature>
<evidence type="ECO:0008006" key="5">
    <source>
        <dbReference type="Google" id="ProtNLM"/>
    </source>
</evidence>
<evidence type="ECO:0000256" key="1">
    <source>
        <dbReference type="ARBA" id="ARBA00022980"/>
    </source>
</evidence>
<evidence type="ECO:0000256" key="3">
    <source>
        <dbReference type="SAM" id="MobiDB-lite"/>
    </source>
</evidence>
<dbReference type="GO" id="GO:1990904">
    <property type="term" value="C:ribonucleoprotein complex"/>
    <property type="evidence" value="ECO:0007669"/>
    <property type="project" value="UniProtKB-KW"/>
</dbReference>
<dbReference type="GO" id="GO:0003735">
    <property type="term" value="F:structural constituent of ribosome"/>
    <property type="evidence" value="ECO:0007669"/>
    <property type="project" value="InterPro"/>
</dbReference>
<dbReference type="GO" id="GO:0006412">
    <property type="term" value="P:translation"/>
    <property type="evidence" value="ECO:0007669"/>
    <property type="project" value="InterPro"/>
</dbReference>
<dbReference type="SMART" id="SM01397">
    <property type="entry name" value="Ribosomal_S3Ae"/>
    <property type="match status" value="1"/>
</dbReference>
<organism evidence="4">
    <name type="scientific">groundwater metagenome</name>
    <dbReference type="NCBI Taxonomy" id="717931"/>
    <lineage>
        <taxon>unclassified sequences</taxon>
        <taxon>metagenomes</taxon>
        <taxon>ecological metagenomes</taxon>
    </lineage>
</organism>
<protein>
    <recommendedName>
        <fullName evidence="5">30S ribosomal protein S3Ae</fullName>
    </recommendedName>
</protein>
<dbReference type="EMBL" id="CCXY01000110">
    <property type="protein sequence ID" value="CEG12140.1"/>
    <property type="molecule type" value="Genomic_DNA"/>
</dbReference>
<evidence type="ECO:0000313" key="4">
    <source>
        <dbReference type="EMBL" id="CEG12140.1"/>
    </source>
</evidence>
<gene>
    <name evidence="4" type="ORF">MSIBF_A1980008</name>
</gene>
<name>A0A098EAV4_9ZZZZ</name>
<feature type="compositionally biased region" description="Low complexity" evidence="3">
    <location>
        <begin position="200"/>
        <end position="209"/>
    </location>
</feature>
<accession>A0A098EAV4</accession>